<proteinExistence type="predicted"/>
<dbReference type="PATRIC" id="fig|1240678.4.peg.4410"/>
<sequence length="69" mass="7764">MKQYNQRGTDAHTYTVLALTLIGTAIGGFTFSAVSEWQGKILALIILIGWGLGVRWWSRTRPHHTSDTY</sequence>
<keyword evidence="1" id="KW-0472">Membrane</keyword>
<dbReference type="AlphaFoldDB" id="A0A0D7CIB5"/>
<evidence type="ECO:0000313" key="2">
    <source>
        <dbReference type="EMBL" id="KIZ15776.1"/>
    </source>
</evidence>
<dbReference type="EMBL" id="JRKI01000029">
    <property type="protein sequence ID" value="KIZ15776.1"/>
    <property type="molecule type" value="Genomic_DNA"/>
</dbReference>
<comment type="caution">
    <text evidence="2">The sequence shown here is derived from an EMBL/GenBank/DDBJ whole genome shotgun (WGS) entry which is preliminary data.</text>
</comment>
<feature type="transmembrane region" description="Helical" evidence="1">
    <location>
        <begin position="12"/>
        <end position="31"/>
    </location>
</feature>
<keyword evidence="1" id="KW-0812">Transmembrane</keyword>
<name>A0A0D7CIB5_9ACTN</name>
<evidence type="ECO:0000313" key="3">
    <source>
        <dbReference type="Proteomes" id="UP000032458"/>
    </source>
</evidence>
<keyword evidence="1" id="KW-1133">Transmembrane helix</keyword>
<reference evidence="2 3" key="1">
    <citation type="submission" date="2014-09" db="EMBL/GenBank/DDBJ databases">
        <title>Draft genome sequence of Streptomyces natalensis ATCC 27448, producer of the antifungal pimaricin.</title>
        <authorList>
            <person name="Mendes M.V."/>
            <person name="Beites T."/>
            <person name="Pires S."/>
            <person name="Santos C.L."/>
            <person name="Moradas-Ferreira P."/>
        </authorList>
    </citation>
    <scope>NUCLEOTIDE SEQUENCE [LARGE SCALE GENOMIC DNA]</scope>
    <source>
        <strain evidence="2 3">ATCC 27448</strain>
    </source>
</reference>
<dbReference type="Proteomes" id="UP000032458">
    <property type="component" value="Unassembled WGS sequence"/>
</dbReference>
<gene>
    <name evidence="2" type="ORF">SNA_20850</name>
</gene>
<organism evidence="2 3">
    <name type="scientific">Streptomyces natalensis ATCC 27448</name>
    <dbReference type="NCBI Taxonomy" id="1240678"/>
    <lineage>
        <taxon>Bacteria</taxon>
        <taxon>Bacillati</taxon>
        <taxon>Actinomycetota</taxon>
        <taxon>Actinomycetes</taxon>
        <taxon>Kitasatosporales</taxon>
        <taxon>Streptomycetaceae</taxon>
        <taxon>Streptomyces</taxon>
    </lineage>
</organism>
<keyword evidence="3" id="KW-1185">Reference proteome</keyword>
<evidence type="ECO:0000256" key="1">
    <source>
        <dbReference type="SAM" id="Phobius"/>
    </source>
</evidence>
<feature type="transmembrane region" description="Helical" evidence="1">
    <location>
        <begin position="37"/>
        <end position="57"/>
    </location>
</feature>
<accession>A0A0D7CIB5</accession>
<protein>
    <submittedName>
        <fullName evidence="2">Uncharacterized protein</fullName>
    </submittedName>
</protein>
<dbReference type="RefSeq" id="WP_044366089.1">
    <property type="nucleotide sequence ID" value="NZ_JRKI01000029.1"/>
</dbReference>